<dbReference type="PANTHER" id="PTHR12064">
    <property type="entry name" value="METAL TRANSPORTER CNNM"/>
    <property type="match status" value="1"/>
</dbReference>
<proteinExistence type="predicted"/>
<organism evidence="2 3">
    <name type="scientific">Hibiscus trionum</name>
    <name type="common">Flower of an hour</name>
    <dbReference type="NCBI Taxonomy" id="183268"/>
    <lineage>
        <taxon>Eukaryota</taxon>
        <taxon>Viridiplantae</taxon>
        <taxon>Streptophyta</taxon>
        <taxon>Embryophyta</taxon>
        <taxon>Tracheophyta</taxon>
        <taxon>Spermatophyta</taxon>
        <taxon>Magnoliopsida</taxon>
        <taxon>eudicotyledons</taxon>
        <taxon>Gunneridae</taxon>
        <taxon>Pentapetalae</taxon>
        <taxon>rosids</taxon>
        <taxon>malvids</taxon>
        <taxon>Malvales</taxon>
        <taxon>Malvaceae</taxon>
        <taxon>Malvoideae</taxon>
        <taxon>Hibiscus</taxon>
    </lineage>
</organism>
<gene>
    <name evidence="2" type="ORF">HRI_000697200</name>
</gene>
<evidence type="ECO:0000313" key="2">
    <source>
        <dbReference type="EMBL" id="GMI70279.1"/>
    </source>
</evidence>
<reference evidence="2" key="1">
    <citation type="submission" date="2023-05" db="EMBL/GenBank/DDBJ databases">
        <title>Genome and transcriptome analyses reveal genes involved in the formation of fine ridges on petal epidermal cells in Hibiscus trionum.</title>
        <authorList>
            <person name="Koshimizu S."/>
            <person name="Masuda S."/>
            <person name="Ishii T."/>
            <person name="Shirasu K."/>
            <person name="Hoshino A."/>
            <person name="Arita M."/>
        </authorList>
    </citation>
    <scope>NUCLEOTIDE SEQUENCE</scope>
    <source>
        <strain evidence="2">Hamamatsu line</strain>
    </source>
</reference>
<dbReference type="InterPro" id="IPR045095">
    <property type="entry name" value="ACDP"/>
</dbReference>
<dbReference type="PANTHER" id="PTHR12064:SF97">
    <property type="entry name" value="METAL TRANSPORTER CNNM-5"/>
    <property type="match status" value="1"/>
</dbReference>
<keyword evidence="3" id="KW-1185">Reference proteome</keyword>
<dbReference type="GO" id="GO:0030026">
    <property type="term" value="P:intracellular manganese ion homeostasis"/>
    <property type="evidence" value="ECO:0007669"/>
    <property type="project" value="TreeGrafter"/>
</dbReference>
<name>A0A9W7LMV4_HIBTR</name>
<dbReference type="GO" id="GO:0005737">
    <property type="term" value="C:cytoplasm"/>
    <property type="evidence" value="ECO:0007669"/>
    <property type="project" value="TreeGrafter"/>
</dbReference>
<evidence type="ECO:0000256" key="1">
    <source>
        <dbReference type="ARBA" id="ARBA00022737"/>
    </source>
</evidence>
<sequence length="174" mass="19725">MAAVVKVKGKTKNLRFVDDGEKFNEHRIANGNSQLTDHLLTKYNTMSDSVTIDVEKSSIVTKTTQPSNTLQRFWGDIEEGEVICIITLEDVFKELLQEEIIDETSVYVDVHKRIRVAVAAAASSMARAPSDRRLIGQKPSVSTQHFFLHIMFPLHPSFDHWQCYKLKPAYCGDV</sequence>
<keyword evidence="1" id="KW-0677">Repeat</keyword>
<dbReference type="Proteomes" id="UP001165190">
    <property type="component" value="Unassembled WGS sequence"/>
</dbReference>
<dbReference type="AlphaFoldDB" id="A0A9W7LMV4"/>
<dbReference type="EMBL" id="BSYR01000008">
    <property type="protein sequence ID" value="GMI70279.1"/>
    <property type="molecule type" value="Genomic_DNA"/>
</dbReference>
<accession>A0A9W7LMV4</accession>
<dbReference type="GO" id="GO:0010960">
    <property type="term" value="P:magnesium ion homeostasis"/>
    <property type="evidence" value="ECO:0007669"/>
    <property type="project" value="InterPro"/>
</dbReference>
<protein>
    <submittedName>
        <fullName evidence="2">Uncharacterized protein</fullName>
    </submittedName>
</protein>
<dbReference type="OrthoDB" id="1749733at2759"/>
<comment type="caution">
    <text evidence="2">The sequence shown here is derived from an EMBL/GenBank/DDBJ whole genome shotgun (WGS) entry which is preliminary data.</text>
</comment>
<evidence type="ECO:0000313" key="3">
    <source>
        <dbReference type="Proteomes" id="UP001165190"/>
    </source>
</evidence>